<dbReference type="AlphaFoldDB" id="A0A1W0AU91"/>
<dbReference type="Gene3D" id="3.10.490.10">
    <property type="entry name" value="Gamma-glutamyl cyclotransferase-like"/>
    <property type="match status" value="1"/>
</dbReference>
<accession>A0A1W0AU91</accession>
<evidence type="ECO:0000313" key="2">
    <source>
        <dbReference type="Proteomes" id="UP000188836"/>
    </source>
</evidence>
<proteinExistence type="predicted"/>
<comment type="caution">
    <text evidence="1">The sequence shown here is derived from an EMBL/GenBank/DDBJ whole genome shotgun (WGS) entry which is preliminary data.</text>
</comment>
<sequence>MNPGRLRCYLSGGTPEGGSMALPGCRDSSSPLRSVPLTLPGLLYFATESRVWTGGRAFYDPDADGTTAVRAYLLTTAQFGDIAAQEMYRPPGADLDLGEALANGRHSLGPGRYETLVCTGSHDGHPVITCTAPWQHGDLPGNPPAAAYLRHLVMGLTDAHRWTIPQTAAYLATRPGAGPRWSPESVAELLYTDTQR</sequence>
<dbReference type="STRING" id="1538463.B0T36_18415"/>
<dbReference type="EMBL" id="MUMY01000013">
    <property type="protein sequence ID" value="ONM47857.1"/>
    <property type="molecule type" value="Genomic_DNA"/>
</dbReference>
<dbReference type="Proteomes" id="UP000188836">
    <property type="component" value="Unassembled WGS sequence"/>
</dbReference>
<dbReference type="OrthoDB" id="3470041at2"/>
<name>A0A1W0AU91_9NOCA</name>
<protein>
    <submittedName>
        <fullName evidence="1">Histone deacetylase</fullName>
    </submittedName>
</protein>
<organism evidence="1 2">
    <name type="scientific">Nocardia donostiensis</name>
    <dbReference type="NCBI Taxonomy" id="1538463"/>
    <lineage>
        <taxon>Bacteria</taxon>
        <taxon>Bacillati</taxon>
        <taxon>Actinomycetota</taxon>
        <taxon>Actinomycetes</taxon>
        <taxon>Mycobacteriales</taxon>
        <taxon>Nocardiaceae</taxon>
        <taxon>Nocardia</taxon>
    </lineage>
</organism>
<evidence type="ECO:0000313" key="1">
    <source>
        <dbReference type="EMBL" id="ONM47857.1"/>
    </source>
</evidence>
<reference evidence="1 2" key="1">
    <citation type="journal article" date="2016" name="Antonie Van Leeuwenhoek">
        <title>Nocardia donostiensis sp. nov., isolated from human respiratory specimens.</title>
        <authorList>
            <person name="Ercibengoa M."/>
            <person name="Bell M."/>
            <person name="Marimon J.M."/>
            <person name="Humrighouse B."/>
            <person name="Klenk H.P."/>
            <person name="Potter G."/>
            <person name="Perez-Trallero E."/>
        </authorList>
    </citation>
    <scope>NUCLEOTIDE SEQUENCE [LARGE SCALE GENOMIC DNA]</scope>
    <source>
        <strain evidence="1 2">X1655</strain>
    </source>
</reference>
<keyword evidence="2" id="KW-1185">Reference proteome</keyword>
<gene>
    <name evidence="1" type="ORF">B0T46_16080</name>
</gene>